<keyword evidence="2" id="KW-1185">Reference proteome</keyword>
<proteinExistence type="predicted"/>
<dbReference type="STRING" id="282197.SAMN04488517_102327"/>
<organism evidence="1 2">
    <name type="scientific">Jannaschia rubra</name>
    <dbReference type="NCBI Taxonomy" id="282197"/>
    <lineage>
        <taxon>Bacteria</taxon>
        <taxon>Pseudomonadati</taxon>
        <taxon>Pseudomonadota</taxon>
        <taxon>Alphaproteobacteria</taxon>
        <taxon>Rhodobacterales</taxon>
        <taxon>Roseobacteraceae</taxon>
        <taxon>Jannaschia</taxon>
    </lineage>
</organism>
<sequence>MRIQCDCGAFQAELTHFPAHSPGRLMCYCADCQRFLERLGREDLLDPHGGTEIVPAYPSEIRILRGKDLLVCNQLAPEGLLRWSTGCCNSPVGNTRAGFPWFGILHSAYRAADPECLGRLGPVRSRIYGRDAKGEPPFPISGRLGVKDMLAVLPFVIRGFIGGKQRHSPFFEPDNVTPIVPPRPL</sequence>
<dbReference type="Pfam" id="PF19648">
    <property type="entry name" value="DUF6151"/>
    <property type="match status" value="1"/>
</dbReference>
<dbReference type="EMBL" id="CXPG01000020">
    <property type="protein sequence ID" value="CTQ33498.1"/>
    <property type="molecule type" value="Genomic_DNA"/>
</dbReference>
<evidence type="ECO:0008006" key="3">
    <source>
        <dbReference type="Google" id="ProtNLM"/>
    </source>
</evidence>
<dbReference type="AlphaFoldDB" id="A0A0M6XRM5"/>
<evidence type="ECO:0000313" key="1">
    <source>
        <dbReference type="EMBL" id="CTQ33498.1"/>
    </source>
</evidence>
<evidence type="ECO:0000313" key="2">
    <source>
        <dbReference type="Proteomes" id="UP000048908"/>
    </source>
</evidence>
<name>A0A0M6XRM5_9RHOB</name>
<protein>
    <recommendedName>
        <fullName evidence="3">CENP-V/GFA domain-containing protein</fullName>
    </recommendedName>
</protein>
<gene>
    <name evidence="1" type="ORF">JAN5088_02280</name>
</gene>
<accession>A0A0M6XRM5</accession>
<dbReference type="RefSeq" id="WP_055682900.1">
    <property type="nucleotide sequence ID" value="NZ_CANMUL010000001.1"/>
</dbReference>
<dbReference type="Proteomes" id="UP000048908">
    <property type="component" value="Unassembled WGS sequence"/>
</dbReference>
<reference evidence="1 2" key="1">
    <citation type="submission" date="2015-07" db="EMBL/GenBank/DDBJ databases">
        <authorList>
            <person name="Noorani M."/>
        </authorList>
    </citation>
    <scope>NUCLEOTIDE SEQUENCE [LARGE SCALE GENOMIC DNA]</scope>
    <source>
        <strain evidence="1 2">CECT 5088</strain>
    </source>
</reference>
<dbReference type="InterPro" id="IPR046149">
    <property type="entry name" value="DUF6151"/>
</dbReference>